<evidence type="ECO:0000256" key="3">
    <source>
        <dbReference type="ARBA" id="ARBA00022475"/>
    </source>
</evidence>
<dbReference type="Gene3D" id="3.40.570.10">
    <property type="entry name" value="Extracellular Endonuclease, subunit A"/>
    <property type="match status" value="1"/>
</dbReference>
<evidence type="ECO:0000259" key="8">
    <source>
        <dbReference type="PROSITE" id="PS51756"/>
    </source>
</evidence>
<comment type="subcellular location">
    <subcellularLocation>
        <location evidence="1">Cell membrane</location>
    </subcellularLocation>
    <subcellularLocation>
        <location evidence="2">Secreted</location>
    </subcellularLocation>
</comment>
<protein>
    <submittedName>
        <fullName evidence="9">Ribonuclease toxin of YeeF-YezG toxin-antitoxin module</fullName>
    </submittedName>
</protein>
<dbReference type="InterPro" id="IPR051768">
    <property type="entry name" value="Bact_secretion_toxin"/>
</dbReference>
<name>A0AAJ1T279_9BACI</name>
<feature type="domain" description="LXG" evidence="8">
    <location>
        <begin position="1"/>
        <end position="235"/>
    </location>
</feature>
<dbReference type="InterPro" id="IPR027797">
    <property type="entry name" value="PT-TG_dom"/>
</dbReference>
<evidence type="ECO:0000256" key="4">
    <source>
        <dbReference type="ARBA" id="ARBA00022525"/>
    </source>
</evidence>
<evidence type="ECO:0000256" key="1">
    <source>
        <dbReference type="ARBA" id="ARBA00004236"/>
    </source>
</evidence>
<evidence type="ECO:0000256" key="2">
    <source>
        <dbReference type="ARBA" id="ARBA00004613"/>
    </source>
</evidence>
<sequence>MKILDVNDFCSGIDTVQKKLYALEEQMKQIQKDVDTIIGLEDSFKGAGGKAIRSFYRECHRTFLFFYQEFSTSYKQTLRNVTQALRAFESAEDGYIKVEFLEGKVEQGLENIKSVTEDLTAEANGMMDKVSDIVSLTKLNDDEVLKNIASAQNKRDETIKKLNEFDSDQTKALHSVEQDIVTMKNYIKQMESMFQSGNLTIQEFSKKQFTKKEAFNDLKERLNQKLYENVFDHCQNPFLSKKEFNRIKDEAVKKVQVFEDPNETKDISGTYYQMKNGLVVREYMDKGKHYYQIVDRIPQRDIISNACTKEELEQVKKSDQLKQTGASLGLDFVPIASNIKSGVEAFSGEDPITKEKLDVPERILAAAGIIGGPFIKGVKWGKKGADAVSTASDLSKKSDKVHKVEKRGGKGTGKAPNKVNYGDQYTKDGRKKVLKENVEYTTKEGYTYKTDSKGRISSCEGNLEMGEGKRNNYAQRKVGREDRLADDEGGHLIASIFKGSGNIDNLVPMNGNLNKGEWKKLENSWADALRQGDEVKVKITPNYKGDSKRPDSFEIKYKIGEDGWEKKRFDNVPGGKLDE</sequence>
<dbReference type="AlphaFoldDB" id="A0AAJ1T279"/>
<keyword evidence="4" id="KW-0964">Secreted</keyword>
<dbReference type="PANTHER" id="PTHR34976:SF2">
    <property type="entry name" value="TYPE VII SECRETION SYSTEM PROTEIN ESSD"/>
    <property type="match status" value="1"/>
</dbReference>
<dbReference type="EMBL" id="JAUSUC010000028">
    <property type="protein sequence ID" value="MDQ0215832.1"/>
    <property type="molecule type" value="Genomic_DNA"/>
</dbReference>
<keyword evidence="10" id="KW-1185">Reference proteome</keyword>
<dbReference type="InterPro" id="IPR044927">
    <property type="entry name" value="Endonuclea_NS_2"/>
</dbReference>
<comment type="caution">
    <text evidence="9">The sequence shown here is derived from an EMBL/GenBank/DDBJ whole genome shotgun (WGS) entry which is preliminary data.</text>
</comment>
<reference evidence="9" key="1">
    <citation type="submission" date="2023-07" db="EMBL/GenBank/DDBJ databases">
        <title>Genomic Encyclopedia of Type Strains, Phase IV (KMG-IV): sequencing the most valuable type-strain genomes for metagenomic binning, comparative biology and taxonomic classification.</title>
        <authorList>
            <person name="Goeker M."/>
        </authorList>
    </citation>
    <scope>NUCLEOTIDE SEQUENCE</scope>
    <source>
        <strain evidence="9">DSM 23947</strain>
    </source>
</reference>
<dbReference type="PANTHER" id="PTHR34976">
    <property type="entry name" value="RIBONUCLEASE YQCG-RELATED"/>
    <property type="match status" value="1"/>
</dbReference>
<dbReference type="RefSeq" id="WP_307257832.1">
    <property type="nucleotide sequence ID" value="NZ_JAUSUC010000028.1"/>
</dbReference>
<dbReference type="Proteomes" id="UP001237207">
    <property type="component" value="Unassembled WGS sequence"/>
</dbReference>
<evidence type="ECO:0000256" key="5">
    <source>
        <dbReference type="ARBA" id="ARBA00023136"/>
    </source>
</evidence>
<gene>
    <name evidence="9" type="ORF">J2S13_002252</name>
</gene>
<dbReference type="Pfam" id="PF14449">
    <property type="entry name" value="PT-TG"/>
    <property type="match status" value="1"/>
</dbReference>
<dbReference type="Pfam" id="PF04740">
    <property type="entry name" value="LXG"/>
    <property type="match status" value="1"/>
</dbReference>
<proteinExistence type="inferred from homology"/>
<dbReference type="InterPro" id="IPR044929">
    <property type="entry name" value="DNA/RNA_non-sp_Endonuclease_sf"/>
</dbReference>
<evidence type="ECO:0000313" key="10">
    <source>
        <dbReference type="Proteomes" id="UP001237207"/>
    </source>
</evidence>
<evidence type="ECO:0000256" key="6">
    <source>
        <dbReference type="ARBA" id="ARBA00034117"/>
    </source>
</evidence>
<comment type="similarity">
    <text evidence="6">In the N-terminal section; belongs to the LXG family.</text>
</comment>
<dbReference type="GO" id="GO:0005886">
    <property type="term" value="C:plasma membrane"/>
    <property type="evidence" value="ECO:0007669"/>
    <property type="project" value="UniProtKB-SubCell"/>
</dbReference>
<dbReference type="Pfam" id="PF13930">
    <property type="entry name" value="Endonuclea_NS_2"/>
    <property type="match status" value="1"/>
</dbReference>
<accession>A0AAJ1T279</accession>
<feature type="region of interest" description="Disordered" evidence="7">
    <location>
        <begin position="403"/>
        <end position="425"/>
    </location>
</feature>
<keyword evidence="3" id="KW-1003">Cell membrane</keyword>
<evidence type="ECO:0000256" key="7">
    <source>
        <dbReference type="SAM" id="MobiDB-lite"/>
    </source>
</evidence>
<keyword evidence="5" id="KW-0472">Membrane</keyword>
<evidence type="ECO:0000313" key="9">
    <source>
        <dbReference type="EMBL" id="MDQ0215832.1"/>
    </source>
</evidence>
<organism evidence="9 10">
    <name type="scientific">Oikeobacillus pervagus</name>
    <dbReference type="NCBI Taxonomy" id="1325931"/>
    <lineage>
        <taxon>Bacteria</taxon>
        <taxon>Bacillati</taxon>
        <taxon>Bacillota</taxon>
        <taxon>Bacilli</taxon>
        <taxon>Bacillales</taxon>
        <taxon>Bacillaceae</taxon>
        <taxon>Oikeobacillus</taxon>
    </lineage>
</organism>
<dbReference type="PROSITE" id="PS51756">
    <property type="entry name" value="LXG"/>
    <property type="match status" value="1"/>
</dbReference>
<dbReference type="InterPro" id="IPR006829">
    <property type="entry name" value="LXG_dom"/>
</dbReference>
<dbReference type="GO" id="GO:0005576">
    <property type="term" value="C:extracellular region"/>
    <property type="evidence" value="ECO:0007669"/>
    <property type="project" value="UniProtKB-SubCell"/>
</dbReference>